<accession>A0A4R6KG52</accession>
<dbReference type="RefSeq" id="WP_133800853.1">
    <property type="nucleotide sequence ID" value="NZ_SNWQ01000007.1"/>
</dbReference>
<comment type="caution">
    <text evidence="2">The sequence shown here is derived from an EMBL/GenBank/DDBJ whole genome shotgun (WGS) entry which is preliminary data.</text>
</comment>
<dbReference type="InterPro" id="IPR036515">
    <property type="entry name" value="Transposase_17_sf"/>
</dbReference>
<dbReference type="GO" id="GO:0006313">
    <property type="term" value="P:DNA transposition"/>
    <property type="evidence" value="ECO:0007669"/>
    <property type="project" value="InterPro"/>
</dbReference>
<dbReference type="Gene3D" id="3.30.70.1290">
    <property type="entry name" value="Transposase IS200-like"/>
    <property type="match status" value="1"/>
</dbReference>
<dbReference type="AlphaFoldDB" id="A0A4R6KG52"/>
<feature type="domain" description="Transposase IS200-like" evidence="1">
    <location>
        <begin position="14"/>
        <end position="129"/>
    </location>
</feature>
<proteinExistence type="predicted"/>
<dbReference type="GO" id="GO:0003677">
    <property type="term" value="F:DNA binding"/>
    <property type="evidence" value="ECO:0007669"/>
    <property type="project" value="InterPro"/>
</dbReference>
<name>A0A4R6KG52_9ACTN</name>
<dbReference type="OrthoDB" id="9798161at2"/>
<reference evidence="2 3" key="1">
    <citation type="submission" date="2019-03" db="EMBL/GenBank/DDBJ databases">
        <title>Genomic Encyclopedia of Type Strains, Phase III (KMG-III): the genomes of soil and plant-associated and newly described type strains.</title>
        <authorList>
            <person name="Whitman W."/>
        </authorList>
    </citation>
    <scope>NUCLEOTIDE SEQUENCE [LARGE SCALE GENOMIC DNA]</scope>
    <source>
        <strain evidence="2 3">VKM Ac-2527</strain>
    </source>
</reference>
<dbReference type="NCBIfam" id="NF033573">
    <property type="entry name" value="transpos_IS200"/>
    <property type="match status" value="1"/>
</dbReference>
<sequence length="148" mass="16873">MGPNTGIRRRRTIASILHAHLVFTPKHRHGPFTDEILTRCEEVMRNVCADPDTERLEFNGGRDHVHLLGHCPPKVGLSKLVGSLKGVSARRLRLDYPDHIHKYLSGEHFWSPSCGGAPLSIINEYIEQQKHPHRLRVKADHRRDFPSA</sequence>
<organism evidence="2 3">
    <name type="scientific">Kribbella caucasensis</name>
    <dbReference type="NCBI Taxonomy" id="2512215"/>
    <lineage>
        <taxon>Bacteria</taxon>
        <taxon>Bacillati</taxon>
        <taxon>Actinomycetota</taxon>
        <taxon>Actinomycetes</taxon>
        <taxon>Propionibacteriales</taxon>
        <taxon>Kribbellaceae</taxon>
        <taxon>Kribbella</taxon>
    </lineage>
</organism>
<dbReference type="InterPro" id="IPR002686">
    <property type="entry name" value="Transposase_17"/>
</dbReference>
<dbReference type="Proteomes" id="UP000295388">
    <property type="component" value="Unassembled WGS sequence"/>
</dbReference>
<dbReference type="PANTHER" id="PTHR33360">
    <property type="entry name" value="TRANSPOSASE FOR INSERTION SEQUENCE ELEMENT IS200"/>
    <property type="match status" value="1"/>
</dbReference>
<dbReference type="SUPFAM" id="SSF143422">
    <property type="entry name" value="Transposase IS200-like"/>
    <property type="match status" value="1"/>
</dbReference>
<evidence type="ECO:0000313" key="2">
    <source>
        <dbReference type="EMBL" id="TDO48419.1"/>
    </source>
</evidence>
<keyword evidence="3" id="KW-1185">Reference proteome</keyword>
<evidence type="ECO:0000313" key="3">
    <source>
        <dbReference type="Proteomes" id="UP000295388"/>
    </source>
</evidence>
<evidence type="ECO:0000259" key="1">
    <source>
        <dbReference type="SMART" id="SM01321"/>
    </source>
</evidence>
<dbReference type="GO" id="GO:0004803">
    <property type="term" value="F:transposase activity"/>
    <property type="evidence" value="ECO:0007669"/>
    <property type="project" value="InterPro"/>
</dbReference>
<gene>
    <name evidence="2" type="ORF">EV643_10748</name>
</gene>
<dbReference type="EMBL" id="SNWQ01000007">
    <property type="protein sequence ID" value="TDO48419.1"/>
    <property type="molecule type" value="Genomic_DNA"/>
</dbReference>
<dbReference type="PANTHER" id="PTHR33360:SF2">
    <property type="entry name" value="TRANSPOSASE FOR INSERTION SEQUENCE ELEMENT IS200"/>
    <property type="match status" value="1"/>
</dbReference>
<dbReference type="SMART" id="SM01321">
    <property type="entry name" value="Y1_Tnp"/>
    <property type="match status" value="1"/>
</dbReference>
<dbReference type="Pfam" id="PF01797">
    <property type="entry name" value="Y1_Tnp"/>
    <property type="match status" value="1"/>
</dbReference>
<protein>
    <submittedName>
        <fullName evidence="2">Putative transposase</fullName>
    </submittedName>
</protein>